<feature type="transmembrane region" description="Helical" evidence="1">
    <location>
        <begin position="179"/>
        <end position="203"/>
    </location>
</feature>
<proteinExistence type="predicted"/>
<evidence type="ECO:0000313" key="3">
    <source>
        <dbReference type="Proteomes" id="UP000193920"/>
    </source>
</evidence>
<accession>A0A1Y2EM55</accession>
<feature type="transmembrane region" description="Helical" evidence="1">
    <location>
        <begin position="131"/>
        <end position="151"/>
    </location>
</feature>
<protein>
    <recommendedName>
        <fullName evidence="4">G-protein coupled receptors family 1 profile domain-containing protein</fullName>
    </recommendedName>
</protein>
<gene>
    <name evidence="2" type="ORF">LY90DRAFT_667000</name>
</gene>
<evidence type="ECO:0000256" key="1">
    <source>
        <dbReference type="SAM" id="Phobius"/>
    </source>
</evidence>
<sequence>MIPKVEDTSRVIPLNDIIEKSINSYIINPFFPWVFLLLLINGKKNYKRKVNFILVFHWFFRATGDALNSLVFSDNTIKENEKYYWPYNKHNQYRCINVAYIFWTIGEILGDWYLLLRVKAVSDKNYSMKSVYITCILYNLTKINGVILRFIRVPENYIKNLSTEKNSYYPNRDIFEYKLMVWTIILIIQIFCFIYDITVIFALKNFLYIKLKEYNTNSIFNGFKKITDSENNNNNLSFIDLMKTMSEFRIILSMISSFFFIPFVILFIFVIIKEYQNVSNIDLYKASKSNFEEITSSLNNLRDVVLGIDYTFMYIDQFLLIYLAAKKEKKYHYNSSRNDLQNNDTLPFKYTTTNNYDINYFDINSPNSYVHESSHKPQMKSAPSYTYLISLASLNRDLSNNHH</sequence>
<keyword evidence="3" id="KW-1185">Reference proteome</keyword>
<feature type="transmembrane region" description="Helical" evidence="1">
    <location>
        <begin position="250"/>
        <end position="272"/>
    </location>
</feature>
<keyword evidence="1" id="KW-0472">Membrane</keyword>
<keyword evidence="1" id="KW-0812">Transmembrane</keyword>
<evidence type="ECO:0008006" key="4">
    <source>
        <dbReference type="Google" id="ProtNLM"/>
    </source>
</evidence>
<dbReference type="Proteomes" id="UP000193920">
    <property type="component" value="Unassembled WGS sequence"/>
</dbReference>
<dbReference type="STRING" id="1754190.A0A1Y2EM55"/>
<dbReference type="EMBL" id="MCOG01000038">
    <property type="protein sequence ID" value="ORY72643.1"/>
    <property type="molecule type" value="Genomic_DNA"/>
</dbReference>
<dbReference type="OrthoDB" id="2108117at2759"/>
<keyword evidence="1" id="KW-1133">Transmembrane helix</keyword>
<name>A0A1Y2EM55_9FUNG</name>
<feature type="transmembrane region" description="Helical" evidence="1">
    <location>
        <begin position="52"/>
        <end position="71"/>
    </location>
</feature>
<organism evidence="2 3">
    <name type="scientific">Neocallimastix californiae</name>
    <dbReference type="NCBI Taxonomy" id="1754190"/>
    <lineage>
        <taxon>Eukaryota</taxon>
        <taxon>Fungi</taxon>
        <taxon>Fungi incertae sedis</taxon>
        <taxon>Chytridiomycota</taxon>
        <taxon>Chytridiomycota incertae sedis</taxon>
        <taxon>Neocallimastigomycetes</taxon>
        <taxon>Neocallimastigales</taxon>
        <taxon>Neocallimastigaceae</taxon>
        <taxon>Neocallimastix</taxon>
    </lineage>
</organism>
<feature type="transmembrane region" description="Helical" evidence="1">
    <location>
        <begin position="91"/>
        <end position="110"/>
    </location>
</feature>
<evidence type="ECO:0000313" key="2">
    <source>
        <dbReference type="EMBL" id="ORY72643.1"/>
    </source>
</evidence>
<feature type="transmembrane region" description="Helical" evidence="1">
    <location>
        <begin position="22"/>
        <end position="40"/>
    </location>
</feature>
<reference evidence="2 3" key="1">
    <citation type="submission" date="2016-08" db="EMBL/GenBank/DDBJ databases">
        <title>A Parts List for Fungal Cellulosomes Revealed by Comparative Genomics.</title>
        <authorList>
            <consortium name="DOE Joint Genome Institute"/>
            <person name="Haitjema C.H."/>
            <person name="Gilmore S.P."/>
            <person name="Henske J.K."/>
            <person name="Solomon K.V."/>
            <person name="De Groot R."/>
            <person name="Kuo A."/>
            <person name="Mondo S.J."/>
            <person name="Salamov A.A."/>
            <person name="Labutti K."/>
            <person name="Zhao Z."/>
            <person name="Chiniquy J."/>
            <person name="Barry K."/>
            <person name="Brewer H.M."/>
            <person name="Purvine S.O."/>
            <person name="Wright A.T."/>
            <person name="Boxma B."/>
            <person name="Van Alen T."/>
            <person name="Hackstein J.H."/>
            <person name="Baker S.E."/>
            <person name="Grigoriev I.V."/>
            <person name="O'Malley M.A."/>
        </authorList>
    </citation>
    <scope>NUCLEOTIDE SEQUENCE [LARGE SCALE GENOMIC DNA]</scope>
    <source>
        <strain evidence="2 3">G1</strain>
    </source>
</reference>
<comment type="caution">
    <text evidence="2">The sequence shown here is derived from an EMBL/GenBank/DDBJ whole genome shotgun (WGS) entry which is preliminary data.</text>
</comment>
<dbReference type="AlphaFoldDB" id="A0A1Y2EM55"/>